<dbReference type="OrthoDB" id="3258696at2"/>
<protein>
    <recommendedName>
        <fullName evidence="3">DUF559 domain-containing protein</fullName>
    </recommendedName>
</protein>
<evidence type="ECO:0000313" key="2">
    <source>
        <dbReference type="Proteomes" id="UP000280444"/>
    </source>
</evidence>
<gene>
    <name evidence="1" type="ORF">EII11_05040</name>
</gene>
<reference evidence="1 2" key="1">
    <citation type="submission" date="2018-11" db="EMBL/GenBank/DDBJ databases">
        <title>Genomes From Bacteria Associated with the Canine Oral Cavity: a Test Case for Automated Genome-Based Taxonomic Assignment.</title>
        <authorList>
            <person name="Coil D.A."/>
            <person name="Jospin G."/>
            <person name="Darling A.E."/>
            <person name="Wallis C."/>
            <person name="Davis I.J."/>
            <person name="Harris S."/>
            <person name="Eisen J.A."/>
            <person name="Holcombe L.J."/>
            <person name="O'Flynn C."/>
        </authorList>
    </citation>
    <scope>NUCLEOTIDE SEQUENCE [LARGE SCALE GENOMIC DNA]</scope>
    <source>
        <strain evidence="1 2">OH770</strain>
    </source>
</reference>
<dbReference type="AlphaFoldDB" id="A0A3P1SF26"/>
<dbReference type="Proteomes" id="UP000280444">
    <property type="component" value="Unassembled WGS sequence"/>
</dbReference>
<comment type="caution">
    <text evidence="1">The sequence shown here is derived from an EMBL/GenBank/DDBJ whole genome shotgun (WGS) entry which is preliminary data.</text>
</comment>
<keyword evidence="2" id="KW-1185">Reference proteome</keyword>
<evidence type="ECO:0000313" key="1">
    <source>
        <dbReference type="EMBL" id="RRC95634.1"/>
    </source>
</evidence>
<organism evidence="1 2">
    <name type="scientific">Schaalia canis</name>
    <dbReference type="NCBI Taxonomy" id="100469"/>
    <lineage>
        <taxon>Bacteria</taxon>
        <taxon>Bacillati</taxon>
        <taxon>Actinomycetota</taxon>
        <taxon>Actinomycetes</taxon>
        <taxon>Actinomycetales</taxon>
        <taxon>Actinomycetaceae</taxon>
        <taxon>Schaalia</taxon>
    </lineage>
</organism>
<sequence>MTQAITQTPASTKGADSDSLHGPLLDLVQQLIITERENYSTVRKDLETDQCHRIAKGFYLPKSSLPEDLPPWELRRRIALIRHYVHNARMSRLLMFSHQSALLIRELPLLNWPLHIHERLTGNSPSFRRPYPALRSSGRILAGAARTIIHADQIFGDPPEVIAGMPVATLRETARDILTFSPPVEAICEVSILIRHAVHYDRRDLHESQKRLKMLLQNWRDAIEGLPNERGKKRALKLLELCDAKCESIAETKFLWFLHTFKARTWTTQEEFSTPAGLYVADFCFPSVGVLVEIEGVAKLGNGATTVKQNLNALLLRDNALTAQGWKVIHLPASLVLSTPVDLLAHIRQVAPEILSPAPPRRWLLAGYH</sequence>
<name>A0A3P1SF26_9ACTO</name>
<proteinExistence type="predicted"/>
<accession>A0A3P1SF26</accession>
<evidence type="ECO:0008006" key="3">
    <source>
        <dbReference type="Google" id="ProtNLM"/>
    </source>
</evidence>
<dbReference type="RefSeq" id="WP_124869506.1">
    <property type="nucleotide sequence ID" value="NZ_RQZF01000003.1"/>
</dbReference>
<dbReference type="EMBL" id="RQZF01000003">
    <property type="protein sequence ID" value="RRC95634.1"/>
    <property type="molecule type" value="Genomic_DNA"/>
</dbReference>